<comment type="caution">
    <text evidence="1">The sequence shown here is derived from an EMBL/GenBank/DDBJ whole genome shotgun (WGS) entry which is preliminary data.</text>
</comment>
<gene>
    <name evidence="1" type="ORF">CR513_42828</name>
</gene>
<evidence type="ECO:0000313" key="1">
    <source>
        <dbReference type="EMBL" id="RDX77099.1"/>
    </source>
</evidence>
<evidence type="ECO:0000313" key="2">
    <source>
        <dbReference type="Proteomes" id="UP000257109"/>
    </source>
</evidence>
<dbReference type="AlphaFoldDB" id="A0A371FFM5"/>
<keyword evidence="2" id="KW-1185">Reference proteome</keyword>
<feature type="non-terminal residue" evidence="1">
    <location>
        <position position="1"/>
    </location>
</feature>
<name>A0A371FFM5_MUCPR</name>
<dbReference type="EMBL" id="QJKJ01009278">
    <property type="protein sequence ID" value="RDX77099.1"/>
    <property type="molecule type" value="Genomic_DNA"/>
</dbReference>
<accession>A0A371FFM5</accession>
<protein>
    <submittedName>
        <fullName evidence="1">Uncharacterized protein</fullName>
    </submittedName>
</protein>
<reference evidence="1" key="1">
    <citation type="submission" date="2018-05" db="EMBL/GenBank/DDBJ databases">
        <title>Draft genome of Mucuna pruriens seed.</title>
        <authorList>
            <person name="Nnadi N.E."/>
            <person name="Vos R."/>
            <person name="Hasami M.H."/>
            <person name="Devisetty U.K."/>
            <person name="Aguiy J.C."/>
        </authorList>
    </citation>
    <scope>NUCLEOTIDE SEQUENCE [LARGE SCALE GENOMIC DNA]</scope>
    <source>
        <strain evidence="1">JCA_2017</strain>
    </source>
</reference>
<organism evidence="1 2">
    <name type="scientific">Mucuna pruriens</name>
    <name type="common">Velvet bean</name>
    <name type="synonym">Dolichos pruriens</name>
    <dbReference type="NCBI Taxonomy" id="157652"/>
    <lineage>
        <taxon>Eukaryota</taxon>
        <taxon>Viridiplantae</taxon>
        <taxon>Streptophyta</taxon>
        <taxon>Embryophyta</taxon>
        <taxon>Tracheophyta</taxon>
        <taxon>Spermatophyta</taxon>
        <taxon>Magnoliopsida</taxon>
        <taxon>eudicotyledons</taxon>
        <taxon>Gunneridae</taxon>
        <taxon>Pentapetalae</taxon>
        <taxon>rosids</taxon>
        <taxon>fabids</taxon>
        <taxon>Fabales</taxon>
        <taxon>Fabaceae</taxon>
        <taxon>Papilionoideae</taxon>
        <taxon>50 kb inversion clade</taxon>
        <taxon>NPAAA clade</taxon>
        <taxon>indigoferoid/millettioid clade</taxon>
        <taxon>Phaseoleae</taxon>
        <taxon>Mucuna</taxon>
    </lineage>
</organism>
<sequence length="85" mass="9813">MIYSNTQAQQWVTGSKLFPIKITNPKPGENLPETQLETLVLPSLEFTIHDKKSAFQNETTIQNETETQTVENYLYLPIALNHKMY</sequence>
<dbReference type="Proteomes" id="UP000257109">
    <property type="component" value="Unassembled WGS sequence"/>
</dbReference>
<proteinExistence type="predicted"/>